<dbReference type="EMBL" id="CAFBOV010000154">
    <property type="protein sequence ID" value="CAB5001160.1"/>
    <property type="molecule type" value="Genomic_DNA"/>
</dbReference>
<dbReference type="AlphaFoldDB" id="A0A6J7P6B1"/>
<dbReference type="PANTHER" id="PTHR37489">
    <property type="entry name" value="DUF3500 DOMAIN-CONTAINING PROTEIN"/>
    <property type="match status" value="1"/>
</dbReference>
<name>A0A6J7P6B1_9ZZZZ</name>
<dbReference type="InterPro" id="IPR021889">
    <property type="entry name" value="DUF3500"/>
</dbReference>
<dbReference type="PANTHER" id="PTHR37489:SF1">
    <property type="entry name" value="DUF3500 DOMAIN-CONTAINING PROTEIN"/>
    <property type="match status" value="1"/>
</dbReference>
<reference evidence="1" key="1">
    <citation type="submission" date="2020-05" db="EMBL/GenBank/DDBJ databases">
        <authorList>
            <person name="Chiriac C."/>
            <person name="Salcher M."/>
            <person name="Ghai R."/>
            <person name="Kavagutti S V."/>
        </authorList>
    </citation>
    <scope>NUCLEOTIDE SEQUENCE</scope>
</reference>
<dbReference type="Pfam" id="PF12006">
    <property type="entry name" value="DUF3500"/>
    <property type="match status" value="1"/>
</dbReference>
<organism evidence="1">
    <name type="scientific">freshwater metagenome</name>
    <dbReference type="NCBI Taxonomy" id="449393"/>
    <lineage>
        <taxon>unclassified sequences</taxon>
        <taxon>metagenomes</taxon>
        <taxon>ecological metagenomes</taxon>
    </lineage>
</organism>
<accession>A0A6J7P6B1</accession>
<protein>
    <submittedName>
        <fullName evidence="1">Unannotated protein</fullName>
    </submittedName>
</protein>
<sequence length="367" mass="41406">MSRSMVSAAQELFKSFDDTQRTRGLFDFADLNERKKWFYTPTNHGGLPLAEMSSRQHRLVHKLLATALSEGGYVTVSTIMGLENVLDRLEGFIAEFERDRGRDPMLYWISVFGKPSDDGIWSWRFGGHHVSLHFTLSAGEIISTTPCFLGADPANSLLLGPHLLRPLAAAEDLAREFIHSLTLEQRVIALVNKIPPTDIVGANRSVLAEGDTALPMSDLWRKQFDGALGDAMQTIQMRADAELSITSEDLRNLSFSRAPKGLSARHLSNSQRGDLKELLKVYINRISGDIADREWAKLSDDKIQELSFLWAGGIEKDEPHYYRVQGTRLFVEYDNTQRGTNHIHTVWRDLENDFGGDVLANHYTHEH</sequence>
<evidence type="ECO:0000313" key="1">
    <source>
        <dbReference type="EMBL" id="CAB5001160.1"/>
    </source>
</evidence>
<gene>
    <name evidence="1" type="ORF">UFOPK4020_00829</name>
</gene>
<proteinExistence type="predicted"/>